<evidence type="ECO:0000313" key="11">
    <source>
        <dbReference type="EMBL" id="OZG55320.1"/>
    </source>
</evidence>
<keyword evidence="3" id="KW-1003">Cell membrane</keyword>
<evidence type="ECO:0000259" key="9">
    <source>
        <dbReference type="Pfam" id="PF02687"/>
    </source>
</evidence>
<dbReference type="Proteomes" id="UP000228976">
    <property type="component" value="Unassembled WGS sequence"/>
</dbReference>
<feature type="domain" description="ABC3 transporter permease C-terminal" evidence="9">
    <location>
        <begin position="238"/>
        <end position="349"/>
    </location>
</feature>
<keyword evidence="6 8" id="KW-0472">Membrane</keyword>
<feature type="transmembrane region" description="Helical" evidence="8">
    <location>
        <begin position="287"/>
        <end position="308"/>
    </location>
</feature>
<comment type="caution">
    <text evidence="11">The sequence shown here is derived from an EMBL/GenBank/DDBJ whole genome shotgun (WGS) entry which is preliminary data.</text>
</comment>
<evidence type="ECO:0000256" key="8">
    <source>
        <dbReference type="SAM" id="Phobius"/>
    </source>
</evidence>
<keyword evidence="12" id="KW-1185">Reference proteome</keyword>
<evidence type="ECO:0000313" key="12">
    <source>
        <dbReference type="Proteomes" id="UP000228976"/>
    </source>
</evidence>
<evidence type="ECO:0000256" key="5">
    <source>
        <dbReference type="ARBA" id="ARBA00022989"/>
    </source>
</evidence>
<dbReference type="OrthoDB" id="5242186at2"/>
<reference evidence="11 12" key="1">
    <citation type="journal article" date="2017" name="BMC Genomics">
        <title>Comparative genomic and phylogenomic analyses of the Bifidobacteriaceae family.</title>
        <authorList>
            <person name="Lugli G.A."/>
            <person name="Milani C."/>
            <person name="Turroni F."/>
            <person name="Duranti S."/>
            <person name="Mancabelli L."/>
            <person name="Mangifesta M."/>
            <person name="Ferrario C."/>
            <person name="Modesto M."/>
            <person name="Mattarelli P."/>
            <person name="Jiri K."/>
            <person name="van Sinderen D."/>
            <person name="Ventura M."/>
        </authorList>
    </citation>
    <scope>NUCLEOTIDE SEQUENCE [LARGE SCALE GENOMIC DNA]</scope>
    <source>
        <strain evidence="11 12">LMG 21773</strain>
    </source>
</reference>
<dbReference type="InterPro" id="IPR051125">
    <property type="entry name" value="ABC-4/HrtB_transporter"/>
</dbReference>
<dbReference type="GO" id="GO:0005886">
    <property type="term" value="C:plasma membrane"/>
    <property type="evidence" value="ECO:0007669"/>
    <property type="project" value="UniProtKB-SubCell"/>
</dbReference>
<keyword evidence="4 8" id="KW-0812">Transmembrane</keyword>
<comment type="subcellular location">
    <subcellularLocation>
        <location evidence="1">Cell membrane</location>
        <topology evidence="1">Multi-pass membrane protein</topology>
    </subcellularLocation>
</comment>
<evidence type="ECO:0000256" key="1">
    <source>
        <dbReference type="ARBA" id="ARBA00004651"/>
    </source>
</evidence>
<dbReference type="RefSeq" id="WP_094690197.1">
    <property type="nucleotide sequence ID" value="NZ_JACBYZ010000001.1"/>
</dbReference>
<accession>A0A261F839</accession>
<evidence type="ECO:0000259" key="10">
    <source>
        <dbReference type="Pfam" id="PF12704"/>
    </source>
</evidence>
<dbReference type="InterPro" id="IPR003838">
    <property type="entry name" value="ABC3_permease_C"/>
</dbReference>
<feature type="transmembrane region" description="Helical" evidence="8">
    <location>
        <begin position="236"/>
        <end position="260"/>
    </location>
</feature>
<organism evidence="11 12">
    <name type="scientific">Aeriscardovia aeriphila</name>
    <dbReference type="NCBI Taxonomy" id="218139"/>
    <lineage>
        <taxon>Bacteria</taxon>
        <taxon>Bacillati</taxon>
        <taxon>Actinomycetota</taxon>
        <taxon>Actinomycetes</taxon>
        <taxon>Bifidobacteriales</taxon>
        <taxon>Bifidobacteriaceae</taxon>
        <taxon>Aeriscardovia</taxon>
    </lineage>
</organism>
<dbReference type="InterPro" id="IPR025857">
    <property type="entry name" value="MacB_PCD"/>
</dbReference>
<keyword evidence="5 8" id="KW-1133">Transmembrane helix</keyword>
<evidence type="ECO:0000256" key="6">
    <source>
        <dbReference type="ARBA" id="ARBA00023136"/>
    </source>
</evidence>
<keyword evidence="2" id="KW-0813">Transport</keyword>
<proteinExistence type="inferred from homology"/>
<protein>
    <submittedName>
        <fullName evidence="11">ABC-type antimicrobial peptide transport system, permease component</fullName>
    </submittedName>
</protein>
<sequence>MLLAMKEIKREKLRYSLIILLVALISYMMFILSALALGLAHQNMSALDDWNANSIVLNEQAEGVMRASVLTSQQVENAQKHTDGETAAVGFVSTRLITSAEKKESVNFLGVKKDSFIADRVKLNTGRMPLKSHEVVLDQSVAAKAQLAVNDQITLGNDTTLYTVVGIAHDAKLQIVPVAYGLLSDWHRISPLAPNIEASAVVSTKSFSTPESSLNRFTISQFIQLLPGYSAQNKTFVMMIAVLAIVTLVIIAVFLHIIVLQKLPNIAVLKAQGIPTRYLIGSTVEQGSMVVIFGLLIGIILTVATALPMPASVPMEFSPLLLSATAVGLVAMGVIGSLLPARKIATVDPIALME</sequence>
<evidence type="ECO:0000256" key="3">
    <source>
        <dbReference type="ARBA" id="ARBA00022475"/>
    </source>
</evidence>
<dbReference type="Pfam" id="PF12704">
    <property type="entry name" value="MacB_PCD"/>
    <property type="match status" value="1"/>
</dbReference>
<feature type="transmembrane region" description="Helical" evidence="8">
    <location>
        <begin position="320"/>
        <end position="339"/>
    </location>
</feature>
<dbReference type="AlphaFoldDB" id="A0A261F839"/>
<evidence type="ECO:0000256" key="4">
    <source>
        <dbReference type="ARBA" id="ARBA00022692"/>
    </source>
</evidence>
<dbReference type="PANTHER" id="PTHR43738:SF1">
    <property type="entry name" value="HEMIN TRANSPORT SYSTEM PERMEASE PROTEIN HRTB-RELATED"/>
    <property type="match status" value="1"/>
</dbReference>
<name>A0A261F839_9BIFI</name>
<dbReference type="PANTHER" id="PTHR43738">
    <property type="entry name" value="ABC TRANSPORTER, MEMBRANE PROTEIN"/>
    <property type="match status" value="1"/>
</dbReference>
<dbReference type="EMBL" id="MWWU01000003">
    <property type="protein sequence ID" value="OZG55320.1"/>
    <property type="molecule type" value="Genomic_DNA"/>
</dbReference>
<dbReference type="Pfam" id="PF02687">
    <property type="entry name" value="FtsX"/>
    <property type="match status" value="1"/>
</dbReference>
<evidence type="ECO:0000256" key="7">
    <source>
        <dbReference type="ARBA" id="ARBA00038076"/>
    </source>
</evidence>
<comment type="similarity">
    <text evidence="7">Belongs to the ABC-4 integral membrane protein family.</text>
</comment>
<feature type="transmembrane region" description="Helical" evidence="8">
    <location>
        <begin position="15"/>
        <end position="39"/>
    </location>
</feature>
<gene>
    <name evidence="11" type="ORF">AEAE_1117</name>
</gene>
<evidence type="ECO:0000256" key="2">
    <source>
        <dbReference type="ARBA" id="ARBA00022448"/>
    </source>
</evidence>
<feature type="domain" description="MacB-like periplasmic core" evidence="10">
    <location>
        <begin position="30"/>
        <end position="172"/>
    </location>
</feature>